<proteinExistence type="predicted"/>
<name>A0A8H3I8S6_9LECA</name>
<dbReference type="Proteomes" id="UP000664169">
    <property type="component" value="Unassembled WGS sequence"/>
</dbReference>
<dbReference type="InterPro" id="IPR038727">
    <property type="entry name" value="NadR/Ttd14_AAA_dom"/>
</dbReference>
<dbReference type="AlphaFoldDB" id="A0A8H3I8S6"/>
<dbReference type="SUPFAM" id="SSF52540">
    <property type="entry name" value="P-loop containing nucleoside triphosphate hydrolases"/>
    <property type="match status" value="1"/>
</dbReference>
<evidence type="ECO:0000313" key="2">
    <source>
        <dbReference type="EMBL" id="CAF9904524.1"/>
    </source>
</evidence>
<dbReference type="EMBL" id="CAJPDQ010000002">
    <property type="protein sequence ID" value="CAF9904524.1"/>
    <property type="molecule type" value="Genomic_DNA"/>
</dbReference>
<feature type="domain" description="NadR/Ttd14 AAA" evidence="1">
    <location>
        <begin position="21"/>
        <end position="199"/>
    </location>
</feature>
<dbReference type="InterPro" id="IPR027417">
    <property type="entry name" value="P-loop_NTPase"/>
</dbReference>
<comment type="caution">
    <text evidence="2">The sequence shown here is derived from an EMBL/GenBank/DDBJ whole genome shotgun (WGS) entry which is preliminary data.</text>
</comment>
<dbReference type="Gene3D" id="3.40.50.300">
    <property type="entry name" value="P-loop containing nucleotide triphosphate hydrolases"/>
    <property type="match status" value="1"/>
</dbReference>
<dbReference type="Pfam" id="PF13521">
    <property type="entry name" value="AAA_28"/>
    <property type="match status" value="1"/>
</dbReference>
<evidence type="ECO:0000259" key="1">
    <source>
        <dbReference type="Pfam" id="PF13521"/>
    </source>
</evidence>
<gene>
    <name evidence="2" type="ORF">GOMPHAMPRED_002868</name>
</gene>
<reference evidence="2" key="1">
    <citation type="submission" date="2021-03" db="EMBL/GenBank/DDBJ databases">
        <authorList>
            <person name="Tagirdzhanova G."/>
        </authorList>
    </citation>
    <scope>NUCLEOTIDE SEQUENCE</scope>
</reference>
<evidence type="ECO:0000313" key="3">
    <source>
        <dbReference type="Proteomes" id="UP000664169"/>
    </source>
</evidence>
<protein>
    <recommendedName>
        <fullName evidence="1">NadR/Ttd14 AAA domain-containing protein</fullName>
    </recommendedName>
</protein>
<accession>A0A8H3I8S6</accession>
<sequence length="212" mass="23548">MSDHAKDSGDNGKGAKALECVYIIGAQCTGKTTLVNALENYFEDGSWSGRATKPYIVHEVARQVLSSCKLDGTYILNSADQTIHIQTKILEAQCLAESKLDGVWYIADRSALDAVVYAARYAGTAASRKLTDSDAWKTLYPRLETGLIILCPPVLKWLTEDGLRLIPHDVDDWMSIHSLFIRTLKDVNLKFETIPQDLEDIGGRVSFVLERL</sequence>
<keyword evidence="3" id="KW-1185">Reference proteome</keyword>
<dbReference type="OrthoDB" id="6118920at2759"/>
<organism evidence="2 3">
    <name type="scientific">Gomphillus americanus</name>
    <dbReference type="NCBI Taxonomy" id="1940652"/>
    <lineage>
        <taxon>Eukaryota</taxon>
        <taxon>Fungi</taxon>
        <taxon>Dikarya</taxon>
        <taxon>Ascomycota</taxon>
        <taxon>Pezizomycotina</taxon>
        <taxon>Lecanoromycetes</taxon>
        <taxon>OSLEUM clade</taxon>
        <taxon>Ostropomycetidae</taxon>
        <taxon>Ostropales</taxon>
        <taxon>Graphidaceae</taxon>
        <taxon>Gomphilloideae</taxon>
        <taxon>Gomphillus</taxon>
    </lineage>
</organism>